<evidence type="ECO:0000313" key="4">
    <source>
        <dbReference type="Proteomes" id="UP000290189"/>
    </source>
</evidence>
<dbReference type="Proteomes" id="UP000039324">
    <property type="component" value="Unassembled WGS sequence"/>
</dbReference>
<dbReference type="GO" id="GO:0006412">
    <property type="term" value="P:translation"/>
    <property type="evidence" value="ECO:0007669"/>
    <property type="project" value="InterPro"/>
</dbReference>
<dbReference type="Gene3D" id="3.30.780.10">
    <property type="entry name" value="SUI1-like domain"/>
    <property type="match status" value="1"/>
</dbReference>
<dbReference type="AlphaFoldDB" id="A0A0G4IRH5"/>
<proteinExistence type="predicted"/>
<dbReference type="GO" id="GO:0005840">
    <property type="term" value="C:ribosome"/>
    <property type="evidence" value="ECO:0007669"/>
    <property type="project" value="InterPro"/>
</dbReference>
<name>A0A0G4IRH5_PLABS</name>
<dbReference type="EMBL" id="OVEO01000009">
    <property type="protein sequence ID" value="SPQ98197.1"/>
    <property type="molecule type" value="Genomic_DNA"/>
</dbReference>
<keyword evidence="2" id="KW-0496">Mitochondrion</keyword>
<geneLocation type="mitochondrion" evidence="2"/>
<organism evidence="1 3">
    <name type="scientific">Plasmodiophora brassicae</name>
    <name type="common">Clubroot disease agent</name>
    <dbReference type="NCBI Taxonomy" id="37360"/>
    <lineage>
        <taxon>Eukaryota</taxon>
        <taxon>Sar</taxon>
        <taxon>Rhizaria</taxon>
        <taxon>Endomyxa</taxon>
        <taxon>Phytomyxea</taxon>
        <taxon>Plasmodiophorida</taxon>
        <taxon>Plasmodiophoridae</taxon>
        <taxon>Plasmodiophora</taxon>
    </lineage>
</organism>
<dbReference type="InterPro" id="IPR007740">
    <property type="entry name" value="Ribosomal_mL49"/>
</dbReference>
<protein>
    <submittedName>
        <fullName evidence="1">Uncharacterized protein</fullName>
    </submittedName>
</protein>
<dbReference type="EMBL" id="CDSF01000081">
    <property type="protein sequence ID" value="CEO97983.1"/>
    <property type="molecule type" value="Genomic_DNA"/>
</dbReference>
<sequence length="106" mass="11624">MALATAAAGAVRAVMSAGARPCGFMVHRTPLGYLPVYLEVRRETSKYQSVEATVIRGLEGNVTQLVDELRNELGELDVLSRAGGDSLVLWGNYMDECTEYLLRRGF</sequence>
<evidence type="ECO:0000313" key="3">
    <source>
        <dbReference type="Proteomes" id="UP000039324"/>
    </source>
</evidence>
<dbReference type="GO" id="GO:0003735">
    <property type="term" value="F:structural constituent of ribosome"/>
    <property type="evidence" value="ECO:0007669"/>
    <property type="project" value="InterPro"/>
</dbReference>
<dbReference type="Pfam" id="PF05046">
    <property type="entry name" value="Img2"/>
    <property type="match status" value="1"/>
</dbReference>
<evidence type="ECO:0000313" key="1">
    <source>
        <dbReference type="EMBL" id="CEO97983.1"/>
    </source>
</evidence>
<reference evidence="2 4" key="2">
    <citation type="submission" date="2018-03" db="EMBL/GenBank/DDBJ databases">
        <authorList>
            <person name="Fogelqvist J."/>
        </authorList>
    </citation>
    <scope>NUCLEOTIDE SEQUENCE [LARGE SCALE GENOMIC DNA]</scope>
</reference>
<dbReference type="Proteomes" id="UP000290189">
    <property type="component" value="Unassembled WGS sequence"/>
</dbReference>
<gene>
    <name evidence="1" type="ORF">PBRA_006097</name>
    <name evidence="2" type="ORF">PLBR_LOCUS5412</name>
</gene>
<reference evidence="1 3" key="1">
    <citation type="submission" date="2015-02" db="EMBL/GenBank/DDBJ databases">
        <authorList>
            <person name="Chooi Y.-H."/>
        </authorList>
    </citation>
    <scope>NUCLEOTIDE SEQUENCE [LARGE SCALE GENOMIC DNA]</scope>
    <source>
        <strain evidence="1">E3</strain>
    </source>
</reference>
<evidence type="ECO:0000313" key="2">
    <source>
        <dbReference type="EMBL" id="SPQ98197.1"/>
    </source>
</evidence>
<keyword evidence="3" id="KW-1185">Reference proteome</keyword>
<accession>A0A0G4IRH5</accession>